<keyword evidence="3" id="KW-1003">Cell membrane</keyword>
<comment type="subcellular location">
    <subcellularLocation>
        <location evidence="1">Membrane</location>
        <topology evidence="1">Multi-pass membrane protein</topology>
    </subcellularLocation>
</comment>
<name>A0A3N0VM71_9GAMM</name>
<feature type="transmembrane region" description="Helical" evidence="7">
    <location>
        <begin position="86"/>
        <end position="106"/>
    </location>
</feature>
<feature type="transmembrane region" description="Helical" evidence="7">
    <location>
        <begin position="276"/>
        <end position="295"/>
    </location>
</feature>
<evidence type="ECO:0000256" key="1">
    <source>
        <dbReference type="ARBA" id="ARBA00004141"/>
    </source>
</evidence>
<dbReference type="Pfam" id="PF03547">
    <property type="entry name" value="Mem_trans"/>
    <property type="match status" value="1"/>
</dbReference>
<dbReference type="PANTHER" id="PTHR36838:SF1">
    <property type="entry name" value="SLR1864 PROTEIN"/>
    <property type="match status" value="1"/>
</dbReference>
<comment type="caution">
    <text evidence="8">The sequence shown here is derived from an EMBL/GenBank/DDBJ whole genome shotgun (WGS) entry which is preliminary data.</text>
</comment>
<evidence type="ECO:0000256" key="2">
    <source>
        <dbReference type="ARBA" id="ARBA00022448"/>
    </source>
</evidence>
<dbReference type="EMBL" id="RJVO01000001">
    <property type="protein sequence ID" value="ROH93834.1"/>
    <property type="molecule type" value="Genomic_DNA"/>
</dbReference>
<feature type="transmembrane region" description="Helical" evidence="7">
    <location>
        <begin position="126"/>
        <end position="146"/>
    </location>
</feature>
<proteinExistence type="predicted"/>
<evidence type="ECO:0000313" key="9">
    <source>
        <dbReference type="Proteomes" id="UP000282106"/>
    </source>
</evidence>
<feature type="transmembrane region" description="Helical" evidence="7">
    <location>
        <begin position="243"/>
        <end position="264"/>
    </location>
</feature>
<keyword evidence="9" id="KW-1185">Reference proteome</keyword>
<gene>
    <name evidence="8" type="ORF">ED208_02205</name>
</gene>
<feature type="transmembrane region" description="Helical" evidence="7">
    <location>
        <begin position="215"/>
        <end position="237"/>
    </location>
</feature>
<evidence type="ECO:0000256" key="4">
    <source>
        <dbReference type="ARBA" id="ARBA00022692"/>
    </source>
</evidence>
<feature type="transmembrane region" description="Helical" evidence="7">
    <location>
        <begin position="54"/>
        <end position="74"/>
    </location>
</feature>
<dbReference type="GO" id="GO:0055085">
    <property type="term" value="P:transmembrane transport"/>
    <property type="evidence" value="ECO:0007669"/>
    <property type="project" value="InterPro"/>
</dbReference>
<keyword evidence="5 7" id="KW-1133">Transmembrane helix</keyword>
<accession>A0A3N0VM71</accession>
<dbReference type="GO" id="GO:0016020">
    <property type="term" value="C:membrane"/>
    <property type="evidence" value="ECO:0007669"/>
    <property type="project" value="UniProtKB-SubCell"/>
</dbReference>
<dbReference type="InterPro" id="IPR004776">
    <property type="entry name" value="Mem_transp_PIN-like"/>
</dbReference>
<dbReference type="InParanoid" id="A0A3N0VM71"/>
<reference evidence="8 9" key="1">
    <citation type="submission" date="2018-10" db="EMBL/GenBank/DDBJ databases">
        <authorList>
            <person name="Chen W.-M."/>
        </authorList>
    </citation>
    <scope>NUCLEOTIDE SEQUENCE [LARGE SCALE GENOMIC DNA]</scope>
    <source>
        <strain evidence="8 9">THS-13</strain>
    </source>
</reference>
<dbReference type="AlphaFoldDB" id="A0A3N0VM71"/>
<organism evidence="8 9">
    <name type="scientific">Stagnimonas aquatica</name>
    <dbReference type="NCBI Taxonomy" id="2689987"/>
    <lineage>
        <taxon>Bacteria</taxon>
        <taxon>Pseudomonadati</taxon>
        <taxon>Pseudomonadota</taxon>
        <taxon>Gammaproteobacteria</taxon>
        <taxon>Nevskiales</taxon>
        <taxon>Nevskiaceae</taxon>
        <taxon>Stagnimonas</taxon>
    </lineage>
</organism>
<protein>
    <submittedName>
        <fullName evidence="8">AEC family transporter</fullName>
    </submittedName>
</protein>
<evidence type="ECO:0000256" key="6">
    <source>
        <dbReference type="ARBA" id="ARBA00023136"/>
    </source>
</evidence>
<dbReference type="PANTHER" id="PTHR36838">
    <property type="entry name" value="AUXIN EFFLUX CARRIER FAMILY PROTEIN"/>
    <property type="match status" value="1"/>
</dbReference>
<evidence type="ECO:0000256" key="3">
    <source>
        <dbReference type="ARBA" id="ARBA00022475"/>
    </source>
</evidence>
<keyword evidence="2" id="KW-0813">Transport</keyword>
<evidence type="ECO:0000256" key="7">
    <source>
        <dbReference type="SAM" id="Phobius"/>
    </source>
</evidence>
<feature type="transmembrane region" description="Helical" evidence="7">
    <location>
        <begin position="158"/>
        <end position="177"/>
    </location>
</feature>
<dbReference type="Proteomes" id="UP000282106">
    <property type="component" value="Unassembled WGS sequence"/>
</dbReference>
<sequence>MILLAVCMALGAITVRVRPDAAGWVPGLNGFVLNIAFPALVLELIPKLHLEHGLWFPVMAMWGTALGALALMVLLGRWLGWQRGTVGALALVAGFGNTSFTGIPLIEALRGKSHLGAAVLADQAGSFLALATLGVFTASWFAGTATSAREVLLRVAKFPPFIAMLAGFAVGALGGWPPLAEDVLHRIGVALSPMALFAVGLQFKPSDLAVHLKPMTAGLAWKLGLAPLLVVLTGRVLGVGSGTPYEVAVLQAATAPMISAGILAQQSGLAPALANTVVGVGILLSLATVPLWNLLLG</sequence>
<keyword evidence="6 7" id="KW-0472">Membrane</keyword>
<keyword evidence="4 7" id="KW-0812">Transmembrane</keyword>
<evidence type="ECO:0000256" key="5">
    <source>
        <dbReference type="ARBA" id="ARBA00022989"/>
    </source>
</evidence>
<evidence type="ECO:0000313" key="8">
    <source>
        <dbReference type="EMBL" id="ROH93834.1"/>
    </source>
</evidence>